<organism evidence="2 3">
    <name type="scientific">Mesorhizobium loti R88b</name>
    <dbReference type="NCBI Taxonomy" id="935548"/>
    <lineage>
        <taxon>Bacteria</taxon>
        <taxon>Pseudomonadati</taxon>
        <taxon>Pseudomonadota</taxon>
        <taxon>Alphaproteobacteria</taxon>
        <taxon>Hyphomicrobiales</taxon>
        <taxon>Phyllobacteriaceae</taxon>
        <taxon>Mesorhizobium</taxon>
    </lineage>
</organism>
<reference evidence="2 3" key="1">
    <citation type="submission" date="2018-10" db="EMBL/GenBank/DDBJ databases">
        <authorList>
            <person name="Perry B.J."/>
            <person name="Sullivan J.T."/>
            <person name="Murphy R.J.T."/>
            <person name="Ramsay J.P."/>
            <person name="Ronson C.W."/>
        </authorList>
    </citation>
    <scope>NUCLEOTIDE SEQUENCE [LARGE SCALE GENOMIC DNA]</scope>
    <source>
        <strain evidence="2 3">R88b</strain>
    </source>
</reference>
<dbReference type="InterPro" id="IPR038696">
    <property type="entry name" value="IalB_sf"/>
</dbReference>
<proteinExistence type="predicted"/>
<evidence type="ECO:0000313" key="2">
    <source>
        <dbReference type="EMBL" id="QKD03823.1"/>
    </source>
</evidence>
<accession>A0A6M7WSN4</accession>
<dbReference type="Pfam" id="PF06776">
    <property type="entry name" value="IalB"/>
    <property type="match status" value="1"/>
</dbReference>
<dbReference type="Gene3D" id="2.60.40.1880">
    <property type="entry name" value="Invasion associated locus B (IalB) protein"/>
    <property type="match status" value="1"/>
</dbReference>
<feature type="chain" id="PRO_5027051365" evidence="1">
    <location>
        <begin position="23"/>
        <end position="199"/>
    </location>
</feature>
<gene>
    <name evidence="2" type="ORF">EB235_21980</name>
</gene>
<dbReference type="RefSeq" id="WP_032925358.1">
    <property type="nucleotide sequence ID" value="NZ_CP033367.1"/>
</dbReference>
<keyword evidence="1" id="KW-0732">Signal</keyword>
<protein>
    <submittedName>
        <fullName evidence="2">Invasion protein</fullName>
    </submittedName>
</protein>
<sequence length="199" mass="20811">MLKKLVLLVPALMALAATPALQDAVAATPAQTTDQPPAPADATAVAGAPDLTTATFGDWVVRCGLTEAAQGQPGRKNCEVVQNIMVQGQSAPFAQIAFGKLTQDAPLYFTAVVPVSISLPSTIRISADKSEAQPVEVAYTRCLPTGCFASLQMTDGVLEKWRALSAMGEMTFKTGNGQDATVPISFKGLARALDDFAKQ</sequence>
<dbReference type="InterPro" id="IPR010642">
    <property type="entry name" value="Invasion_prot_B"/>
</dbReference>
<name>A0A6M7WSN4_RHILI</name>
<evidence type="ECO:0000313" key="3">
    <source>
        <dbReference type="Proteomes" id="UP000503017"/>
    </source>
</evidence>
<evidence type="ECO:0000256" key="1">
    <source>
        <dbReference type="SAM" id="SignalP"/>
    </source>
</evidence>
<dbReference type="EMBL" id="CP033367">
    <property type="protein sequence ID" value="QKD03823.1"/>
    <property type="molecule type" value="Genomic_DNA"/>
</dbReference>
<dbReference type="AlphaFoldDB" id="A0A6M7WSN4"/>
<feature type="signal peptide" evidence="1">
    <location>
        <begin position="1"/>
        <end position="22"/>
    </location>
</feature>
<dbReference type="Proteomes" id="UP000503017">
    <property type="component" value="Chromosome"/>
</dbReference>